<proteinExistence type="predicted"/>
<gene>
    <name evidence="1" type="ORF">BSIN_3670</name>
</gene>
<evidence type="ECO:0000313" key="1">
    <source>
        <dbReference type="EMBL" id="SMG00539.1"/>
    </source>
</evidence>
<accession>A0A238H5E9</accession>
<reference evidence="1 2" key="1">
    <citation type="submission" date="2017-04" db="EMBL/GenBank/DDBJ databases">
        <authorList>
            <person name="Afonso C.L."/>
            <person name="Miller P.J."/>
            <person name="Scott M.A."/>
            <person name="Spackman E."/>
            <person name="Goraichik I."/>
            <person name="Dimitrov K.M."/>
            <person name="Suarez D.L."/>
            <person name="Swayne D.E."/>
        </authorList>
    </citation>
    <scope>NUCLEOTIDE SEQUENCE [LARGE SCALE GENOMIC DNA]</scope>
    <source>
        <strain evidence="1">LMG 28154</strain>
    </source>
</reference>
<sequence length="40" mass="4517">MFFCLICILAEIEANAGIARFNASLRYCSYLLALMKPCRS</sequence>
<dbReference type="Proteomes" id="UP000198460">
    <property type="component" value="Unassembled WGS sequence"/>
</dbReference>
<dbReference type="AlphaFoldDB" id="A0A238H5E9"/>
<dbReference type="EMBL" id="FXAN01000057">
    <property type="protein sequence ID" value="SMG00539.1"/>
    <property type="molecule type" value="Genomic_DNA"/>
</dbReference>
<organism evidence="1 2">
    <name type="scientific">Burkholderia singularis</name>
    <dbReference type="NCBI Taxonomy" id="1503053"/>
    <lineage>
        <taxon>Bacteria</taxon>
        <taxon>Pseudomonadati</taxon>
        <taxon>Pseudomonadota</taxon>
        <taxon>Betaproteobacteria</taxon>
        <taxon>Burkholderiales</taxon>
        <taxon>Burkholderiaceae</taxon>
        <taxon>Burkholderia</taxon>
        <taxon>pseudomallei group</taxon>
    </lineage>
</organism>
<name>A0A238H5E9_9BURK</name>
<protein>
    <submittedName>
        <fullName evidence="1">Uncharacterized protein</fullName>
    </submittedName>
</protein>
<evidence type="ECO:0000313" key="2">
    <source>
        <dbReference type="Proteomes" id="UP000198460"/>
    </source>
</evidence>